<sequence>MTEEEKNIIHNLQEENKKIMEKVKQIDNVCDLALDGATNWDEEQLEELLKQIKRILKS</sequence>
<keyword evidence="1" id="KW-0175">Coiled coil</keyword>
<proteinExistence type="predicted"/>
<dbReference type="RefSeq" id="WP_177177698.1">
    <property type="nucleotide sequence ID" value="NZ_FOFU01000001.1"/>
</dbReference>
<evidence type="ECO:0000313" key="3">
    <source>
        <dbReference type="Proteomes" id="UP000182360"/>
    </source>
</evidence>
<keyword evidence="3" id="KW-1185">Reference proteome</keyword>
<dbReference type="AlphaFoldDB" id="A0A1H9AXW6"/>
<organism evidence="2 3">
    <name type="scientific">Treponema bryantii</name>
    <dbReference type="NCBI Taxonomy" id="163"/>
    <lineage>
        <taxon>Bacteria</taxon>
        <taxon>Pseudomonadati</taxon>
        <taxon>Spirochaetota</taxon>
        <taxon>Spirochaetia</taxon>
        <taxon>Spirochaetales</taxon>
        <taxon>Treponemataceae</taxon>
        <taxon>Treponema</taxon>
    </lineage>
</organism>
<dbReference type="Proteomes" id="UP000182360">
    <property type="component" value="Unassembled WGS sequence"/>
</dbReference>
<gene>
    <name evidence="2" type="ORF">SAMN04487977_101504</name>
</gene>
<reference evidence="2 3" key="1">
    <citation type="submission" date="2016-10" db="EMBL/GenBank/DDBJ databases">
        <authorList>
            <person name="de Groot N.N."/>
        </authorList>
    </citation>
    <scope>NUCLEOTIDE SEQUENCE [LARGE SCALE GENOMIC DNA]</scope>
    <source>
        <strain evidence="2 3">B25</strain>
    </source>
</reference>
<feature type="coiled-coil region" evidence="1">
    <location>
        <begin position="2"/>
        <end position="29"/>
    </location>
</feature>
<evidence type="ECO:0000313" key="2">
    <source>
        <dbReference type="EMBL" id="SEP81365.1"/>
    </source>
</evidence>
<evidence type="ECO:0000256" key="1">
    <source>
        <dbReference type="SAM" id="Coils"/>
    </source>
</evidence>
<name>A0A1H9AXW6_9SPIR</name>
<dbReference type="EMBL" id="FOFU01000001">
    <property type="protein sequence ID" value="SEP81365.1"/>
    <property type="molecule type" value="Genomic_DNA"/>
</dbReference>
<protein>
    <submittedName>
        <fullName evidence="2">Uncharacterized protein</fullName>
    </submittedName>
</protein>
<accession>A0A1H9AXW6</accession>